<dbReference type="EMBL" id="JBHLWV010000006">
    <property type="protein sequence ID" value="MFC0313599.1"/>
    <property type="molecule type" value="Genomic_DNA"/>
</dbReference>
<evidence type="ECO:0000313" key="3">
    <source>
        <dbReference type="Proteomes" id="UP001589783"/>
    </source>
</evidence>
<evidence type="ECO:0008006" key="4">
    <source>
        <dbReference type="Google" id="ProtNLM"/>
    </source>
</evidence>
<keyword evidence="3" id="KW-1185">Reference proteome</keyword>
<reference evidence="2 3" key="1">
    <citation type="submission" date="2024-09" db="EMBL/GenBank/DDBJ databases">
        <authorList>
            <person name="Sun Q."/>
            <person name="Mori K."/>
        </authorList>
    </citation>
    <scope>NUCLEOTIDE SEQUENCE [LARGE SCALE GENOMIC DNA]</scope>
    <source>
        <strain evidence="2 3">CCM 7957</strain>
    </source>
</reference>
<evidence type="ECO:0000313" key="2">
    <source>
        <dbReference type="EMBL" id="MFC0313599.1"/>
    </source>
</evidence>
<accession>A0ABV6H417</accession>
<protein>
    <recommendedName>
        <fullName evidence="4">Replication protein</fullName>
    </recommendedName>
</protein>
<comment type="caution">
    <text evidence="2">The sequence shown here is derived from an EMBL/GenBank/DDBJ whole genome shotgun (WGS) entry which is preliminary data.</text>
</comment>
<feature type="region of interest" description="Disordered" evidence="1">
    <location>
        <begin position="16"/>
        <end position="35"/>
    </location>
</feature>
<dbReference type="RefSeq" id="WP_382360077.1">
    <property type="nucleotide sequence ID" value="NZ_JBHLWV010000006.1"/>
</dbReference>
<name>A0ABV6H417_9ACTN</name>
<evidence type="ECO:0000256" key="1">
    <source>
        <dbReference type="SAM" id="MobiDB-lite"/>
    </source>
</evidence>
<sequence length="368" mass="40578">MDTFGPLPVLTPEEQAKRDGHVRWRQQADQRNREKMLRRQRELRRRAAQIAYAIDAYKDIDSTSGDPILIRTDFVRLPTARPHVPFTAITDELETRPPMTRLIAAAGGNALPTYLTMLYVAQQEGTPGSSYTYDRNNTTGEIGQPAWARLAGLQQPRSRPNSGRNPAPAAATIDPALRFRQSRRAFNTALKQLHTHGLITPREGATGTAGTYTGFRVLADDGTGLEYIVPGQGASNVKALRIPEAFFRQGWHLVLTPSEIAVLLAIIDRTGHLRLARRDGTVADTGVDLKESVRRDFYGLSGEAYEAVHVLDALGLITCLDPMPDRSKVSPDQRLPFRLFYPASTQQALGAPFERDAFAAVSALLGAR</sequence>
<gene>
    <name evidence="2" type="ORF">ACFFJD_01865</name>
</gene>
<organism evidence="2 3">
    <name type="scientific">Gordonia phosphorivorans</name>
    <dbReference type="NCBI Taxonomy" id="1056982"/>
    <lineage>
        <taxon>Bacteria</taxon>
        <taxon>Bacillati</taxon>
        <taxon>Actinomycetota</taxon>
        <taxon>Actinomycetes</taxon>
        <taxon>Mycobacteriales</taxon>
        <taxon>Gordoniaceae</taxon>
        <taxon>Gordonia</taxon>
    </lineage>
</organism>
<dbReference type="Proteomes" id="UP001589783">
    <property type="component" value="Unassembled WGS sequence"/>
</dbReference>
<proteinExistence type="predicted"/>